<gene>
    <name evidence="3" type="ORF">QBC47DRAFT_383988</name>
</gene>
<evidence type="ECO:0000313" key="4">
    <source>
        <dbReference type="Proteomes" id="UP001239445"/>
    </source>
</evidence>
<keyword evidence="2" id="KW-0732">Signal</keyword>
<feature type="chain" id="PRO_5042518470" description="Infection structure specific protein" evidence="2">
    <location>
        <begin position="20"/>
        <end position="255"/>
    </location>
</feature>
<proteinExistence type="predicted"/>
<dbReference type="EMBL" id="MU839835">
    <property type="protein sequence ID" value="KAK1754468.1"/>
    <property type="molecule type" value="Genomic_DNA"/>
</dbReference>
<feature type="compositionally biased region" description="Low complexity" evidence="1">
    <location>
        <begin position="201"/>
        <end position="211"/>
    </location>
</feature>
<feature type="signal peptide" evidence="2">
    <location>
        <begin position="1"/>
        <end position="19"/>
    </location>
</feature>
<dbReference type="Proteomes" id="UP001239445">
    <property type="component" value="Unassembled WGS sequence"/>
</dbReference>
<accession>A0AAJ0F8K7</accession>
<comment type="caution">
    <text evidence="3">The sequence shown here is derived from an EMBL/GenBank/DDBJ whole genome shotgun (WGS) entry which is preliminary data.</text>
</comment>
<name>A0AAJ0F8K7_9PEZI</name>
<organism evidence="3 4">
    <name type="scientific">Echria macrotheca</name>
    <dbReference type="NCBI Taxonomy" id="438768"/>
    <lineage>
        <taxon>Eukaryota</taxon>
        <taxon>Fungi</taxon>
        <taxon>Dikarya</taxon>
        <taxon>Ascomycota</taxon>
        <taxon>Pezizomycotina</taxon>
        <taxon>Sordariomycetes</taxon>
        <taxon>Sordariomycetidae</taxon>
        <taxon>Sordariales</taxon>
        <taxon>Schizotheciaceae</taxon>
        <taxon>Echria</taxon>
    </lineage>
</organism>
<feature type="region of interest" description="Disordered" evidence="1">
    <location>
        <begin position="201"/>
        <end position="231"/>
    </location>
</feature>
<dbReference type="AlphaFoldDB" id="A0AAJ0F8K7"/>
<reference evidence="3" key="1">
    <citation type="submission" date="2023-06" db="EMBL/GenBank/DDBJ databases">
        <title>Genome-scale phylogeny and comparative genomics of the fungal order Sordariales.</title>
        <authorList>
            <consortium name="Lawrence Berkeley National Laboratory"/>
            <person name="Hensen N."/>
            <person name="Bonometti L."/>
            <person name="Westerberg I."/>
            <person name="Brannstrom I.O."/>
            <person name="Guillou S."/>
            <person name="Cros-Aarteil S."/>
            <person name="Calhoun S."/>
            <person name="Haridas S."/>
            <person name="Kuo A."/>
            <person name="Mondo S."/>
            <person name="Pangilinan J."/>
            <person name="Riley R."/>
            <person name="Labutti K."/>
            <person name="Andreopoulos B."/>
            <person name="Lipzen A."/>
            <person name="Chen C."/>
            <person name="Yanf M."/>
            <person name="Daum C."/>
            <person name="Ng V."/>
            <person name="Clum A."/>
            <person name="Steindorff A."/>
            <person name="Ohm R."/>
            <person name="Martin F."/>
            <person name="Silar P."/>
            <person name="Natvig D."/>
            <person name="Lalanne C."/>
            <person name="Gautier V."/>
            <person name="Ament-Velasquez S.L."/>
            <person name="Kruys A."/>
            <person name="Hutchinson M.I."/>
            <person name="Powell A.J."/>
            <person name="Barry K."/>
            <person name="Miller A.N."/>
            <person name="Grigoriev I.V."/>
            <person name="Debuchy R."/>
            <person name="Gladieux P."/>
            <person name="Thoren M.H."/>
            <person name="Johannesson H."/>
        </authorList>
    </citation>
    <scope>NUCLEOTIDE SEQUENCE</scope>
    <source>
        <strain evidence="3">PSN4</strain>
    </source>
</reference>
<feature type="compositionally biased region" description="Low complexity" evidence="1">
    <location>
        <begin position="221"/>
        <end position="231"/>
    </location>
</feature>
<evidence type="ECO:0000256" key="2">
    <source>
        <dbReference type="SAM" id="SignalP"/>
    </source>
</evidence>
<sequence>MQLLITLSLAAGMASTAKATIPHPLHPRQTAPPEPELDDCTKSYISLIQQAPQMESHPGLVKWFGSELSRAAVAAATASPPTGTPFNLCDDLALTSTATPPSSLSSAWSEHRSEVTSFVRAHSSAAKSLASSCEAASSSHMWGFYFGGLLVTDKPGCETLYEAYLGAVPTLPVLTGVYDDLPEETGTATGGRVVGVFTTITPGAEGPTRTGTGSGTGTTGTTGSVETQTSGNAAARETGFVAAAAVAVLGVVAAL</sequence>
<evidence type="ECO:0008006" key="5">
    <source>
        <dbReference type="Google" id="ProtNLM"/>
    </source>
</evidence>
<evidence type="ECO:0000313" key="3">
    <source>
        <dbReference type="EMBL" id="KAK1754468.1"/>
    </source>
</evidence>
<protein>
    <recommendedName>
        <fullName evidence="5">Infection structure specific protein</fullName>
    </recommendedName>
</protein>
<evidence type="ECO:0000256" key="1">
    <source>
        <dbReference type="SAM" id="MobiDB-lite"/>
    </source>
</evidence>
<keyword evidence="4" id="KW-1185">Reference proteome</keyword>